<dbReference type="EMBL" id="LGSR01000002">
    <property type="protein sequence ID" value="KOS22652.1"/>
    <property type="molecule type" value="Genomic_DNA"/>
</dbReference>
<dbReference type="Proteomes" id="UP000053831">
    <property type="component" value="Unassembled WGS sequence"/>
</dbReference>
<proteinExistence type="predicted"/>
<feature type="region of interest" description="Disordered" evidence="1">
    <location>
        <begin position="156"/>
        <end position="367"/>
    </location>
</feature>
<feature type="compositionally biased region" description="Low complexity" evidence="1">
    <location>
        <begin position="329"/>
        <end position="342"/>
    </location>
</feature>
<feature type="compositionally biased region" description="Pro residues" evidence="1">
    <location>
        <begin position="190"/>
        <end position="199"/>
    </location>
</feature>
<comment type="caution">
    <text evidence="2">The sequence shown here is derived from an EMBL/GenBank/DDBJ whole genome shotgun (WGS) entry which is preliminary data.</text>
</comment>
<dbReference type="AlphaFoldDB" id="A0A0M9VX10"/>
<protein>
    <submittedName>
        <fullName evidence="2">Uncharacterized protein</fullName>
    </submittedName>
</protein>
<feature type="compositionally biased region" description="Pro residues" evidence="1">
    <location>
        <begin position="247"/>
        <end position="267"/>
    </location>
</feature>
<gene>
    <name evidence="2" type="ORF">ESCO_003640</name>
</gene>
<sequence>MRFSWAVTGSALLAAAHSPPEARAPLAMSIPAAVGTACTATVLALPDVHLGPTSTVFPSTSTAIRSVDCGACAAVTTSQFRVGVLPVVQFTATVTADAPATVTSFACAESGAPTPAVQPDGPLRFLVPVPVAGGPAGSFGKLRPLEARELEGFWIDAAPAGGDPSQGPADPQYGDYSPDSSTASGTMAPGPGPIAPGPNSPTGSAPVAPGPSSPAGAGPIPPGPSSSTGVGPIAPGPEMPTGSAPVAPGPNPPTGPEPIPPTAPSTPTPVEGTDAPRWTPPVPVPGPQNTTTALTGFTTLTNARPKPTKGHRTKSKSKHAPHATARPPSNSTLAFTSTSTSSQAIWSAPPATTRTISPLGAPHPPTCTRSLTLAPALPRSTLTVYPATVTHTSRWDCGGCAVVYSSLRITPTAPVAYVKTKTARRPSVVTELVCTDTPRAPRPTAGPVGMGWGAVFVERPAAGGEEEGGEEENDVVDLVDEAELGRLQALGFTFF</sequence>
<accession>A0A0M9VX10</accession>
<evidence type="ECO:0000256" key="1">
    <source>
        <dbReference type="SAM" id="MobiDB-lite"/>
    </source>
</evidence>
<dbReference type="OrthoDB" id="5430157at2759"/>
<keyword evidence="3" id="KW-1185">Reference proteome</keyword>
<name>A0A0M9VX10_ESCWE</name>
<organism evidence="2 3">
    <name type="scientific">Escovopsis weberi</name>
    <dbReference type="NCBI Taxonomy" id="150374"/>
    <lineage>
        <taxon>Eukaryota</taxon>
        <taxon>Fungi</taxon>
        <taxon>Dikarya</taxon>
        <taxon>Ascomycota</taxon>
        <taxon>Pezizomycotina</taxon>
        <taxon>Sordariomycetes</taxon>
        <taxon>Hypocreomycetidae</taxon>
        <taxon>Hypocreales</taxon>
        <taxon>Hypocreaceae</taxon>
        <taxon>Escovopsis</taxon>
    </lineage>
</organism>
<feature type="compositionally biased region" description="Basic residues" evidence="1">
    <location>
        <begin position="306"/>
        <end position="321"/>
    </location>
</feature>
<feature type="compositionally biased region" description="Low complexity" evidence="1">
    <location>
        <begin position="287"/>
        <end position="303"/>
    </location>
</feature>
<evidence type="ECO:0000313" key="3">
    <source>
        <dbReference type="Proteomes" id="UP000053831"/>
    </source>
</evidence>
<reference evidence="2 3" key="1">
    <citation type="submission" date="2015-07" db="EMBL/GenBank/DDBJ databases">
        <title>The genome of the fungus Escovopsis weberi, a specialized disease agent of ant agriculture.</title>
        <authorList>
            <person name="de Man T.J."/>
            <person name="Stajich J.E."/>
            <person name="Kubicek C.P."/>
            <person name="Chenthamara K."/>
            <person name="Atanasova L."/>
            <person name="Druzhinina I.S."/>
            <person name="Birnbaum S."/>
            <person name="Barribeau S.M."/>
            <person name="Teiling C."/>
            <person name="Suen G."/>
            <person name="Currie C."/>
            <person name="Gerardo N.M."/>
        </authorList>
    </citation>
    <scope>NUCLEOTIDE SEQUENCE [LARGE SCALE GENOMIC DNA]</scope>
</reference>
<evidence type="ECO:0000313" key="2">
    <source>
        <dbReference type="EMBL" id="KOS22652.1"/>
    </source>
</evidence>